<dbReference type="STRING" id="525903.Taci_0126"/>
<evidence type="ECO:0000313" key="2">
    <source>
        <dbReference type="Proteomes" id="UP000002030"/>
    </source>
</evidence>
<dbReference type="EnsemblBacteria" id="ACZ18366">
    <property type="protein sequence ID" value="ACZ18366"/>
    <property type="gene ID" value="Taci_0126"/>
</dbReference>
<dbReference type="PIRSF" id="PIRSF015617">
    <property type="entry name" value="Adensltrnsf_CobA"/>
    <property type="match status" value="1"/>
</dbReference>
<organism evidence="1 2">
    <name type="scientific">Thermanaerovibrio acidaminovorans (strain ATCC 49978 / DSM 6589 / Su883)</name>
    <name type="common">Selenomonas acidaminovorans</name>
    <dbReference type="NCBI Taxonomy" id="525903"/>
    <lineage>
        <taxon>Bacteria</taxon>
        <taxon>Thermotogati</taxon>
        <taxon>Synergistota</taxon>
        <taxon>Synergistia</taxon>
        <taxon>Synergistales</taxon>
        <taxon>Synergistaceae</taxon>
        <taxon>Thermanaerovibrio</taxon>
    </lineage>
</organism>
<dbReference type="CDD" id="cd00561">
    <property type="entry name" value="CobA_ACA"/>
    <property type="match status" value="1"/>
</dbReference>
<dbReference type="PATRIC" id="fig|525903.6.peg.129"/>
<dbReference type="InterPro" id="IPR027417">
    <property type="entry name" value="P-loop_NTPase"/>
</dbReference>
<dbReference type="GO" id="GO:0008817">
    <property type="term" value="F:corrinoid adenosyltransferase activity"/>
    <property type="evidence" value="ECO:0007669"/>
    <property type="project" value="UniProtKB-EC"/>
</dbReference>
<dbReference type="HOGENOM" id="CLU_088595_2_0_0"/>
<evidence type="ECO:0000313" key="1">
    <source>
        <dbReference type="EMBL" id="ACZ18366.1"/>
    </source>
</evidence>
<dbReference type="Gene3D" id="3.40.50.300">
    <property type="entry name" value="P-loop containing nucleotide triphosphate hydrolases"/>
    <property type="match status" value="1"/>
</dbReference>
<dbReference type="AlphaFoldDB" id="D1B7W3"/>
<dbReference type="KEGG" id="tai:Taci_0126"/>
<accession>D1B7W3</accession>
<dbReference type="InterPro" id="IPR003724">
    <property type="entry name" value="CblAdoTrfase_CobA"/>
</dbReference>
<dbReference type="PANTHER" id="PTHR46638">
    <property type="entry name" value="CORRINOID ADENOSYLTRANSFERASE"/>
    <property type="match status" value="1"/>
</dbReference>
<dbReference type="eggNOG" id="COG2109">
    <property type="taxonomic scope" value="Bacteria"/>
</dbReference>
<proteinExistence type="predicted"/>
<dbReference type="OrthoDB" id="9810309at2"/>
<dbReference type="GO" id="GO:0005524">
    <property type="term" value="F:ATP binding"/>
    <property type="evidence" value="ECO:0007669"/>
    <property type="project" value="InterPro"/>
</dbReference>
<dbReference type="NCBIfam" id="TIGR00708">
    <property type="entry name" value="cobA"/>
    <property type="match status" value="1"/>
</dbReference>
<reference evidence="1 2" key="1">
    <citation type="journal article" date="2009" name="Stand. Genomic Sci.">
        <title>Complete genome sequence of Thermanaerovibrio acidaminovorans type strain (Su883).</title>
        <authorList>
            <person name="Chovatia M."/>
            <person name="Sikorski J."/>
            <person name="Schroder M."/>
            <person name="Lapidus A."/>
            <person name="Nolan M."/>
            <person name="Tice H."/>
            <person name="Glavina Del Rio T."/>
            <person name="Copeland A."/>
            <person name="Cheng J.F."/>
            <person name="Lucas S."/>
            <person name="Chen F."/>
            <person name="Bruce D."/>
            <person name="Goodwin L."/>
            <person name="Pitluck S."/>
            <person name="Ivanova N."/>
            <person name="Mavromatis K."/>
            <person name="Ovchinnikova G."/>
            <person name="Pati A."/>
            <person name="Chen A."/>
            <person name="Palaniappan K."/>
            <person name="Land M."/>
            <person name="Hauser L."/>
            <person name="Chang Y.J."/>
            <person name="Jeffries C.D."/>
            <person name="Chain P."/>
            <person name="Saunders E."/>
            <person name="Detter J.C."/>
            <person name="Brettin T."/>
            <person name="Rohde M."/>
            <person name="Goker M."/>
            <person name="Spring S."/>
            <person name="Bristow J."/>
            <person name="Markowitz V."/>
            <person name="Hugenholtz P."/>
            <person name="Kyrpides N.C."/>
            <person name="Klenk H.P."/>
            <person name="Eisen J.A."/>
        </authorList>
    </citation>
    <scope>NUCLEOTIDE SEQUENCE [LARGE SCALE GENOMIC DNA]</scope>
    <source>
        <strain evidence="2">ATCC 49978 / DSM 6589 / Su883</strain>
    </source>
</reference>
<name>D1B7W3_THEAS</name>
<dbReference type="EC" id="2.5.1.17" evidence="1"/>
<dbReference type="Pfam" id="PF02572">
    <property type="entry name" value="CobA_CobO_BtuR"/>
    <property type="match status" value="1"/>
</dbReference>
<gene>
    <name evidence="1" type="ordered locus">Taci_0126</name>
</gene>
<sequence length="171" mass="18940">MGMVQVYTGNGKGKTTAAIGLAVRAVGHRMRVKMIQFLKGWDFYGEIEGTQGLPGFELVRTGTPDYVPKGGARPIDHQEARRGLELAREALSSGEYQLVILDEINVAMDYGLVPVEDVLEAIANRHPDTEVVLTGRYAPEEVLEVADLVTEMREVKHPYQRGIKARQGVEY</sequence>
<dbReference type="GO" id="GO:0009236">
    <property type="term" value="P:cobalamin biosynthetic process"/>
    <property type="evidence" value="ECO:0007669"/>
    <property type="project" value="InterPro"/>
</dbReference>
<dbReference type="EMBL" id="CP001818">
    <property type="protein sequence ID" value="ACZ18366.1"/>
    <property type="molecule type" value="Genomic_DNA"/>
</dbReference>
<dbReference type="RefSeq" id="WP_012868882.1">
    <property type="nucleotide sequence ID" value="NC_013522.1"/>
</dbReference>
<dbReference type="SUPFAM" id="SSF52540">
    <property type="entry name" value="P-loop containing nucleoside triphosphate hydrolases"/>
    <property type="match status" value="1"/>
</dbReference>
<dbReference type="PANTHER" id="PTHR46638:SF1">
    <property type="entry name" value="CORRINOID ADENOSYLTRANSFERASE"/>
    <property type="match status" value="1"/>
</dbReference>
<dbReference type="Proteomes" id="UP000002030">
    <property type="component" value="Chromosome"/>
</dbReference>
<keyword evidence="2" id="KW-1185">Reference proteome</keyword>
<protein>
    <submittedName>
        <fullName evidence="1">Cob(I)alamin adenosyltransferase</fullName>
        <ecNumber evidence="1">2.5.1.17</ecNumber>
    </submittedName>
</protein>
<keyword evidence="1" id="KW-0808">Transferase</keyword>
<dbReference type="NCBIfam" id="NF004637">
    <property type="entry name" value="PRK05986.1"/>
    <property type="match status" value="1"/>
</dbReference>